<sequence>MNAYYQQSKYTKHLLAESAAAIFFHCSVTHIDNISAISLILIIKCDGYYIFVVSRAKKNPYLSKFNFAELVSCDKRRCM</sequence>
<evidence type="ECO:0000313" key="1">
    <source>
        <dbReference type="EMBL" id="EFE21645.1"/>
    </source>
</evidence>
<evidence type="ECO:0000313" key="2">
    <source>
        <dbReference type="Proteomes" id="UP000003692"/>
    </source>
</evidence>
<dbReference type="EMBL" id="ADGK01000272">
    <property type="protein sequence ID" value="EFE21645.1"/>
    <property type="molecule type" value="Genomic_DNA"/>
</dbReference>
<dbReference type="AlphaFoldDB" id="D4F991"/>
<comment type="caution">
    <text evidence="1">The sequence shown here is derived from an EMBL/GenBank/DDBJ whole genome shotgun (WGS) entry which is preliminary data.</text>
</comment>
<accession>D4F991</accession>
<organism evidence="1 2">
    <name type="scientific">Edwardsiella tarda ATCC 23685</name>
    <dbReference type="NCBI Taxonomy" id="500638"/>
    <lineage>
        <taxon>Bacteria</taxon>
        <taxon>Pseudomonadati</taxon>
        <taxon>Pseudomonadota</taxon>
        <taxon>Gammaproteobacteria</taxon>
        <taxon>Enterobacterales</taxon>
        <taxon>Hafniaceae</taxon>
        <taxon>Edwardsiella</taxon>
    </lineage>
</organism>
<dbReference type="Proteomes" id="UP000003692">
    <property type="component" value="Unassembled WGS sequence"/>
</dbReference>
<reference evidence="1 2" key="1">
    <citation type="submission" date="2010-02" db="EMBL/GenBank/DDBJ databases">
        <authorList>
            <person name="Weinstock G."/>
            <person name="Sodergren E."/>
            <person name="Clifton S."/>
            <person name="Fulton L."/>
            <person name="Fulton B."/>
            <person name="Courtney L."/>
            <person name="Fronick C."/>
            <person name="Harrison M."/>
            <person name="Strong C."/>
            <person name="Farmer C."/>
            <person name="Delahaunty K."/>
            <person name="Markovic C."/>
            <person name="Hall O."/>
            <person name="Minx P."/>
            <person name="Tomlinson C."/>
            <person name="Mitreva M."/>
            <person name="Nelson J."/>
            <person name="Hou S."/>
            <person name="Wollam A."/>
            <person name="Pepin K.H."/>
            <person name="Johnson M."/>
            <person name="Bhonagiri V."/>
            <person name="Zhang X."/>
            <person name="Suruliraj S."/>
            <person name="Warren W."/>
            <person name="Chinwalla A."/>
            <person name="Mardis E.R."/>
            <person name="Wilson R.K."/>
        </authorList>
    </citation>
    <scope>NUCLEOTIDE SEQUENCE [LARGE SCALE GENOMIC DNA]</scope>
    <source>
        <strain evidence="1 2">ATCC 23685</strain>
    </source>
</reference>
<dbReference type="HOGENOM" id="CLU_2600479_0_0_6"/>
<name>D4F991_EDWTA</name>
<gene>
    <name evidence="1" type="ORF">EDWATA_03349</name>
</gene>
<protein>
    <submittedName>
        <fullName evidence="1">Uncharacterized protein</fullName>
    </submittedName>
</protein>
<proteinExistence type="predicted"/>